<protein>
    <recommendedName>
        <fullName evidence="4 5">Exocyst complex component 7</fullName>
    </recommendedName>
    <alternativeName>
        <fullName evidence="5">Exocyst complex component Exo70</fullName>
    </alternativeName>
</protein>
<dbReference type="GO" id="GO:0006887">
    <property type="term" value="P:exocytosis"/>
    <property type="evidence" value="ECO:0007669"/>
    <property type="project" value="UniProtKB-KW"/>
</dbReference>
<sequence>MKGDNDCGLGYRRAATQAIDHYSDVPGDKEAETFLLSLGCFVALLQLESDLLSKTLANVTYEAKIQRVIVIKPLKFVLQHGENLCELVKLAISRQECASVLCVLPVARYLHARFTQLDSLAKNADSEVYAKFSALFRNIDALCVKGLEEFVETIKSDQDRFVPRDGTVHQVTSNALSFLKQLMEQRQALAVVLSDGPVDPAKIAVAKLFARILSALGLNLRNKAEVYQDLTLKSIFMLNNHNHILKTLHESGVLKVVCEQNREVEGFYRNQVTEYVKQYMNCWNKVTASFVDFASADATAMPAGSLSDREKDALKSAFSAFNRELESLTNIQKEYTVADLELSNMIKHEAKTFVMPKYTAFYSKYYASGFSRNPEKYVKFTPESVGMIIDRLFDATA</sequence>
<dbReference type="WBParaSite" id="PSAMB.scaffold4486size14447.g24487.t1">
    <property type="protein sequence ID" value="PSAMB.scaffold4486size14447.g24487.t1"/>
    <property type="gene ID" value="PSAMB.scaffold4486size14447.g24487"/>
</dbReference>
<dbReference type="Pfam" id="PF03081">
    <property type="entry name" value="Exo70_C"/>
    <property type="match status" value="1"/>
</dbReference>
<evidence type="ECO:0000313" key="7">
    <source>
        <dbReference type="Proteomes" id="UP000887566"/>
    </source>
</evidence>
<proteinExistence type="inferred from homology"/>
<evidence type="ECO:0000256" key="2">
    <source>
        <dbReference type="ARBA" id="ARBA00022448"/>
    </source>
</evidence>
<evidence type="ECO:0000256" key="1">
    <source>
        <dbReference type="ARBA" id="ARBA00006756"/>
    </source>
</evidence>
<dbReference type="SUPFAM" id="SSF74788">
    <property type="entry name" value="Cullin repeat-like"/>
    <property type="match status" value="1"/>
</dbReference>
<dbReference type="InterPro" id="IPR046364">
    <property type="entry name" value="Exo70_C"/>
</dbReference>
<dbReference type="Proteomes" id="UP000887566">
    <property type="component" value="Unplaced"/>
</dbReference>
<dbReference type="GO" id="GO:0005546">
    <property type="term" value="F:phosphatidylinositol-4,5-bisphosphate binding"/>
    <property type="evidence" value="ECO:0007669"/>
    <property type="project" value="InterPro"/>
</dbReference>
<feature type="domain" description="Exocyst complex subunit Exo70 C-terminal" evidence="6">
    <location>
        <begin position="43"/>
        <end position="390"/>
    </location>
</feature>
<keyword evidence="7" id="KW-1185">Reference proteome</keyword>
<comment type="similarity">
    <text evidence="1 5">Belongs to the EXO70 family.</text>
</comment>
<keyword evidence="5" id="KW-0653">Protein transport</keyword>
<keyword evidence="3 5" id="KW-0268">Exocytosis</keyword>
<evidence type="ECO:0000256" key="3">
    <source>
        <dbReference type="ARBA" id="ARBA00022483"/>
    </source>
</evidence>
<dbReference type="GO" id="GO:0015031">
    <property type="term" value="P:protein transport"/>
    <property type="evidence" value="ECO:0007669"/>
    <property type="project" value="UniProtKB-KW"/>
</dbReference>
<evidence type="ECO:0000256" key="4">
    <source>
        <dbReference type="ARBA" id="ARBA00026169"/>
    </source>
</evidence>
<dbReference type="GO" id="GO:0000145">
    <property type="term" value="C:exocyst"/>
    <property type="evidence" value="ECO:0007669"/>
    <property type="project" value="InterPro"/>
</dbReference>
<dbReference type="InterPro" id="IPR004140">
    <property type="entry name" value="Exo70"/>
</dbReference>
<name>A0A914WPU8_9BILA</name>
<dbReference type="AlphaFoldDB" id="A0A914WPU8"/>
<evidence type="ECO:0000259" key="6">
    <source>
        <dbReference type="Pfam" id="PF03081"/>
    </source>
</evidence>
<dbReference type="PANTHER" id="PTHR12542:SF41">
    <property type="entry name" value="EXOCYST COMPLEX COMPONENT 7"/>
    <property type="match status" value="1"/>
</dbReference>
<accession>A0A914WPU8</accession>
<reference evidence="8" key="1">
    <citation type="submission" date="2022-11" db="UniProtKB">
        <authorList>
            <consortium name="WormBaseParasite"/>
        </authorList>
    </citation>
    <scope>IDENTIFICATION</scope>
</reference>
<organism evidence="7 8">
    <name type="scientific">Plectus sambesii</name>
    <dbReference type="NCBI Taxonomy" id="2011161"/>
    <lineage>
        <taxon>Eukaryota</taxon>
        <taxon>Metazoa</taxon>
        <taxon>Ecdysozoa</taxon>
        <taxon>Nematoda</taxon>
        <taxon>Chromadorea</taxon>
        <taxon>Plectida</taxon>
        <taxon>Plectina</taxon>
        <taxon>Plectoidea</taxon>
        <taxon>Plectidae</taxon>
        <taxon>Plectus</taxon>
    </lineage>
</organism>
<evidence type="ECO:0000256" key="5">
    <source>
        <dbReference type="RuleBase" id="RU365026"/>
    </source>
</evidence>
<evidence type="ECO:0000313" key="8">
    <source>
        <dbReference type="WBParaSite" id="PSAMB.scaffold4486size14447.g24487.t1"/>
    </source>
</evidence>
<keyword evidence="2 5" id="KW-0813">Transport</keyword>
<dbReference type="Gene3D" id="1.20.1280.170">
    <property type="entry name" value="Exocyst complex component Exo70"/>
    <property type="match status" value="1"/>
</dbReference>
<comment type="function">
    <text evidence="5">Component of the exocyst complex involved in the docking of exocytic vesicles with fusion sites on the plasma membrane.</text>
</comment>
<dbReference type="InterPro" id="IPR016159">
    <property type="entry name" value="Cullin_repeat-like_dom_sf"/>
</dbReference>
<dbReference type="PANTHER" id="PTHR12542">
    <property type="entry name" value="EXOCYST COMPLEX PROTEIN EXO70"/>
    <property type="match status" value="1"/>
</dbReference>